<dbReference type="SUPFAM" id="SSF48498">
    <property type="entry name" value="Tetracyclin repressor-like, C-terminal domain"/>
    <property type="match status" value="1"/>
</dbReference>
<evidence type="ECO:0000256" key="2">
    <source>
        <dbReference type="ARBA" id="ARBA00023125"/>
    </source>
</evidence>
<dbReference type="Proteomes" id="UP000551327">
    <property type="component" value="Unassembled WGS sequence"/>
</dbReference>
<dbReference type="InterPro" id="IPR036271">
    <property type="entry name" value="Tet_transcr_reg_TetR-rel_C_sf"/>
</dbReference>
<keyword evidence="3" id="KW-0804">Transcription</keyword>
<keyword evidence="2 4" id="KW-0238">DNA-binding</keyword>
<protein>
    <submittedName>
        <fullName evidence="6">TetR/AcrR family transcriptional regulator</fullName>
    </submittedName>
</protein>
<accession>A0A7X1FVQ8</accession>
<feature type="domain" description="HTH tetR-type" evidence="5">
    <location>
        <begin position="17"/>
        <end position="77"/>
    </location>
</feature>
<dbReference type="PROSITE" id="PS50977">
    <property type="entry name" value="HTH_TETR_2"/>
    <property type="match status" value="1"/>
</dbReference>
<dbReference type="Pfam" id="PF00440">
    <property type="entry name" value="TetR_N"/>
    <property type="match status" value="1"/>
</dbReference>
<evidence type="ECO:0000256" key="1">
    <source>
        <dbReference type="ARBA" id="ARBA00023015"/>
    </source>
</evidence>
<dbReference type="PRINTS" id="PR00455">
    <property type="entry name" value="HTHTETR"/>
</dbReference>
<proteinExistence type="predicted"/>
<dbReference type="GO" id="GO:0000976">
    <property type="term" value="F:transcription cis-regulatory region binding"/>
    <property type="evidence" value="ECO:0007669"/>
    <property type="project" value="TreeGrafter"/>
</dbReference>
<dbReference type="AlphaFoldDB" id="A0A7X1FVQ8"/>
<dbReference type="SUPFAM" id="SSF46689">
    <property type="entry name" value="Homeodomain-like"/>
    <property type="match status" value="1"/>
</dbReference>
<dbReference type="Gene3D" id="1.10.357.10">
    <property type="entry name" value="Tetracycline Repressor, domain 2"/>
    <property type="match status" value="1"/>
</dbReference>
<evidence type="ECO:0000313" key="6">
    <source>
        <dbReference type="EMBL" id="MBC2667865.1"/>
    </source>
</evidence>
<keyword evidence="1" id="KW-0805">Transcription regulation</keyword>
<organism evidence="6 7">
    <name type="scientific">Novosphingobium piscinae</name>
    <dbReference type="NCBI Taxonomy" id="1507448"/>
    <lineage>
        <taxon>Bacteria</taxon>
        <taxon>Pseudomonadati</taxon>
        <taxon>Pseudomonadota</taxon>
        <taxon>Alphaproteobacteria</taxon>
        <taxon>Sphingomonadales</taxon>
        <taxon>Sphingomonadaceae</taxon>
        <taxon>Novosphingobium</taxon>
    </lineage>
</organism>
<evidence type="ECO:0000256" key="3">
    <source>
        <dbReference type="ARBA" id="ARBA00023163"/>
    </source>
</evidence>
<dbReference type="GO" id="GO:0003700">
    <property type="term" value="F:DNA-binding transcription factor activity"/>
    <property type="evidence" value="ECO:0007669"/>
    <property type="project" value="TreeGrafter"/>
</dbReference>
<dbReference type="InterPro" id="IPR039536">
    <property type="entry name" value="TetR_C_Proteobacteria"/>
</dbReference>
<dbReference type="PANTHER" id="PTHR30055">
    <property type="entry name" value="HTH-TYPE TRANSCRIPTIONAL REGULATOR RUTR"/>
    <property type="match status" value="1"/>
</dbReference>
<dbReference type="Gene3D" id="1.10.10.60">
    <property type="entry name" value="Homeodomain-like"/>
    <property type="match status" value="1"/>
</dbReference>
<comment type="caution">
    <text evidence="6">The sequence shown here is derived from an EMBL/GenBank/DDBJ whole genome shotgun (WGS) entry which is preliminary data.</text>
</comment>
<evidence type="ECO:0000259" key="5">
    <source>
        <dbReference type="PROSITE" id="PS50977"/>
    </source>
</evidence>
<dbReference type="RefSeq" id="WP_185677732.1">
    <property type="nucleotide sequence ID" value="NZ_JACLAX010000001.1"/>
</dbReference>
<dbReference type="InterPro" id="IPR009057">
    <property type="entry name" value="Homeodomain-like_sf"/>
</dbReference>
<dbReference type="EMBL" id="JACLAX010000001">
    <property type="protein sequence ID" value="MBC2667865.1"/>
    <property type="molecule type" value="Genomic_DNA"/>
</dbReference>
<dbReference type="Pfam" id="PF14246">
    <property type="entry name" value="TetR_C_7"/>
    <property type="match status" value="1"/>
</dbReference>
<dbReference type="InterPro" id="IPR050109">
    <property type="entry name" value="HTH-type_TetR-like_transc_reg"/>
</dbReference>
<evidence type="ECO:0000313" key="7">
    <source>
        <dbReference type="Proteomes" id="UP000551327"/>
    </source>
</evidence>
<dbReference type="PANTHER" id="PTHR30055:SF146">
    <property type="entry name" value="HTH-TYPE TRANSCRIPTIONAL DUAL REGULATOR CECR"/>
    <property type="match status" value="1"/>
</dbReference>
<sequence length="213" mass="23036">MTDTAPRKARAGRPPDPAKHAAIMEAALGIFLEQGFNAATIEQIAARAGVSKVTVYNRFTDKETLFEAVVKEQAEQIASAVPAGPAESNGTLEIRLNAFGRSLLMFLFASHHVALDRMLPLEIAHQPEMAHRFYASGPGLSRIQLAELLEQGRIAGEISFADAAIAAEDLMALWKGLVDVELKFGVRGGLDQADVDQRVSHGTAVFLRAYKAR</sequence>
<dbReference type="FunFam" id="1.10.10.60:FF:000141">
    <property type="entry name" value="TetR family transcriptional regulator"/>
    <property type="match status" value="1"/>
</dbReference>
<keyword evidence="7" id="KW-1185">Reference proteome</keyword>
<gene>
    <name evidence="6" type="ORF">H7F53_01735</name>
</gene>
<dbReference type="InterPro" id="IPR001647">
    <property type="entry name" value="HTH_TetR"/>
</dbReference>
<reference evidence="6 7" key="1">
    <citation type="submission" date="2020-08" db="EMBL/GenBank/DDBJ databases">
        <title>The genome sequence of type strain Novosphingobium piscinae KCTC 42194.</title>
        <authorList>
            <person name="Liu Y."/>
        </authorList>
    </citation>
    <scope>NUCLEOTIDE SEQUENCE [LARGE SCALE GENOMIC DNA]</scope>
    <source>
        <strain evidence="6 7">KCTC 42194</strain>
    </source>
</reference>
<evidence type="ECO:0000256" key="4">
    <source>
        <dbReference type="PROSITE-ProRule" id="PRU00335"/>
    </source>
</evidence>
<feature type="DNA-binding region" description="H-T-H motif" evidence="4">
    <location>
        <begin position="40"/>
        <end position="59"/>
    </location>
</feature>
<name>A0A7X1FVQ8_9SPHN</name>